<dbReference type="EMBL" id="QWEY01000015">
    <property type="protein sequence ID" value="RGP35457.1"/>
    <property type="molecule type" value="Genomic_DNA"/>
</dbReference>
<organism evidence="2 3">
    <name type="scientific">Pseudotabrizicola alkalilacus</name>
    <dbReference type="NCBI Taxonomy" id="2305252"/>
    <lineage>
        <taxon>Bacteria</taxon>
        <taxon>Pseudomonadati</taxon>
        <taxon>Pseudomonadota</taxon>
        <taxon>Alphaproteobacteria</taxon>
        <taxon>Rhodobacterales</taxon>
        <taxon>Paracoccaceae</taxon>
        <taxon>Pseudotabrizicola</taxon>
    </lineage>
</organism>
<reference evidence="2 3" key="1">
    <citation type="submission" date="2018-08" db="EMBL/GenBank/DDBJ databases">
        <title>Flavobacterium tibetense sp. nov., isolated from a wetland YonghuCo on Tibetan Plateau.</title>
        <authorList>
            <person name="Phurbu D."/>
            <person name="Lu H."/>
            <person name="Xing P."/>
        </authorList>
    </citation>
    <scope>NUCLEOTIDE SEQUENCE [LARGE SCALE GENOMIC DNA]</scope>
    <source>
        <strain evidence="2 3">DJC</strain>
    </source>
</reference>
<name>A0A411YX36_9RHOB</name>
<keyword evidence="3" id="KW-1185">Reference proteome</keyword>
<gene>
    <name evidence="2" type="ORF">D1012_19670</name>
</gene>
<evidence type="ECO:0000313" key="3">
    <source>
        <dbReference type="Proteomes" id="UP000284547"/>
    </source>
</evidence>
<evidence type="ECO:0000313" key="2">
    <source>
        <dbReference type="EMBL" id="RGP35457.1"/>
    </source>
</evidence>
<feature type="transmembrane region" description="Helical" evidence="1">
    <location>
        <begin position="96"/>
        <end position="115"/>
    </location>
</feature>
<keyword evidence="1" id="KW-1133">Transmembrane helix</keyword>
<keyword evidence="1" id="KW-0472">Membrane</keyword>
<dbReference type="SUPFAM" id="SSF53955">
    <property type="entry name" value="Lysozyme-like"/>
    <property type="match status" value="1"/>
</dbReference>
<evidence type="ECO:0000256" key="1">
    <source>
        <dbReference type="SAM" id="Phobius"/>
    </source>
</evidence>
<proteinExistence type="predicted"/>
<accession>A0A411YX36</accession>
<sequence>MPTIWMSFTSANVDLAGSTSSPPNTKCSRWVIHLLRLLWVASTLGRKGNEAKGRVKPASYRMVFPISKDSLRMVITASEWCASSGQVKPMRQTASLFIWGLSLVAGFLAMGIASAQASTSHDSQNLCDAAGGRAAEITGVPATVLLAISRVETGRTIGGVLSPWPWAVNQAGSGSFFKSKSDAMDHVSLAMGNGETNIDIGCFQINMRWHGTQFTSLEAMFDPAENALYAARFLLQLYQEFGSWDDAIGAYHSRQSGAATAYLARVSALMDTKMQVAAPSGPLQTASRENLYPLLMPGVAGAHGSLVTTLSDRAAVPLFR</sequence>
<comment type="caution">
    <text evidence="2">The sequence shown here is derived from an EMBL/GenBank/DDBJ whole genome shotgun (WGS) entry which is preliminary data.</text>
</comment>
<dbReference type="InterPro" id="IPR023346">
    <property type="entry name" value="Lysozyme-like_dom_sf"/>
</dbReference>
<dbReference type="AlphaFoldDB" id="A0A411YX36"/>
<dbReference type="Proteomes" id="UP000284547">
    <property type="component" value="Unassembled WGS sequence"/>
</dbReference>
<protein>
    <submittedName>
        <fullName evidence="2">Lytic transglycosylase domain-containing protein</fullName>
    </submittedName>
</protein>
<dbReference type="Gene3D" id="1.10.530.10">
    <property type="match status" value="1"/>
</dbReference>
<keyword evidence="1" id="KW-0812">Transmembrane</keyword>